<evidence type="ECO:0000256" key="1">
    <source>
        <dbReference type="SAM" id="MobiDB-lite"/>
    </source>
</evidence>
<proteinExistence type="predicted"/>
<accession>A0AAV1D7J5</accession>
<organism evidence="2 3">
    <name type="scientific">Oldenlandia corymbosa var. corymbosa</name>
    <dbReference type="NCBI Taxonomy" id="529605"/>
    <lineage>
        <taxon>Eukaryota</taxon>
        <taxon>Viridiplantae</taxon>
        <taxon>Streptophyta</taxon>
        <taxon>Embryophyta</taxon>
        <taxon>Tracheophyta</taxon>
        <taxon>Spermatophyta</taxon>
        <taxon>Magnoliopsida</taxon>
        <taxon>eudicotyledons</taxon>
        <taxon>Gunneridae</taxon>
        <taxon>Pentapetalae</taxon>
        <taxon>asterids</taxon>
        <taxon>lamiids</taxon>
        <taxon>Gentianales</taxon>
        <taxon>Rubiaceae</taxon>
        <taxon>Rubioideae</taxon>
        <taxon>Spermacoceae</taxon>
        <taxon>Hedyotis-Oldenlandia complex</taxon>
        <taxon>Oldenlandia</taxon>
    </lineage>
</organism>
<sequence length="223" mass="24904">MKEAGRTEAAELGKKSAPPTKQKARQKRPPQSLCMKKGYDVGSAAPDNSYKVSILPYEFKDDDGTTKPNIRNMASECIKLYNETHVPHCGSCGGSQRVLPLQLLILCTLYKITFKASPVDGSSKAKIFLGKYLVDIGVREGDEDESGEMFCKTKDEAFDKDLPCFLPCCKRYDLYACNSRTYLEYTHESFKQRKQASSWNHGAPSWVLQELAKNDSQVSLLGP</sequence>
<evidence type="ECO:0000313" key="2">
    <source>
        <dbReference type="EMBL" id="CAI9103834.1"/>
    </source>
</evidence>
<feature type="compositionally biased region" description="Basic and acidic residues" evidence="1">
    <location>
        <begin position="1"/>
        <end position="14"/>
    </location>
</feature>
<dbReference type="Proteomes" id="UP001161247">
    <property type="component" value="Chromosome 4"/>
</dbReference>
<name>A0AAV1D7J5_OLDCO</name>
<reference evidence="2" key="1">
    <citation type="submission" date="2023-03" db="EMBL/GenBank/DDBJ databases">
        <authorList>
            <person name="Julca I."/>
        </authorList>
    </citation>
    <scope>NUCLEOTIDE SEQUENCE</scope>
</reference>
<dbReference type="AlphaFoldDB" id="A0AAV1D7J5"/>
<gene>
    <name evidence="2" type="ORF">OLC1_LOCUS12899</name>
</gene>
<keyword evidence="3" id="KW-1185">Reference proteome</keyword>
<feature type="region of interest" description="Disordered" evidence="1">
    <location>
        <begin position="1"/>
        <end position="35"/>
    </location>
</feature>
<dbReference type="EMBL" id="OX459121">
    <property type="protein sequence ID" value="CAI9103834.1"/>
    <property type="molecule type" value="Genomic_DNA"/>
</dbReference>
<protein>
    <submittedName>
        <fullName evidence="2">OLC1v1002405C1</fullName>
    </submittedName>
</protein>
<evidence type="ECO:0000313" key="3">
    <source>
        <dbReference type="Proteomes" id="UP001161247"/>
    </source>
</evidence>